<evidence type="ECO:0000259" key="1">
    <source>
        <dbReference type="Pfam" id="PF01345"/>
    </source>
</evidence>
<dbReference type="OrthoDB" id="1751088at2"/>
<dbReference type="NCBIfam" id="TIGR01451">
    <property type="entry name" value="B_ant_repeat"/>
    <property type="match status" value="1"/>
</dbReference>
<dbReference type="AlphaFoldDB" id="A0A4R4DXP8"/>
<name>A0A4R4DXP8_9BACL</name>
<reference evidence="2 3" key="1">
    <citation type="submission" date="2019-03" db="EMBL/GenBank/DDBJ databases">
        <authorList>
            <person name="Kim M.K.M."/>
        </authorList>
    </citation>
    <scope>NUCLEOTIDE SEQUENCE [LARGE SCALE GENOMIC DNA]</scope>
    <source>
        <strain evidence="2 3">18JY21-1</strain>
    </source>
</reference>
<dbReference type="InterPro" id="IPR047589">
    <property type="entry name" value="DUF11_rpt"/>
</dbReference>
<keyword evidence="3" id="KW-1185">Reference proteome</keyword>
<feature type="non-terminal residue" evidence="2">
    <location>
        <position position="118"/>
    </location>
</feature>
<feature type="domain" description="DUF11" evidence="1">
    <location>
        <begin position="39"/>
        <end position="117"/>
    </location>
</feature>
<proteinExistence type="predicted"/>
<accession>A0A4R4DXP8</accession>
<dbReference type="EMBL" id="SKFG01000073">
    <property type="protein sequence ID" value="TCZ67932.1"/>
    <property type="molecule type" value="Genomic_DNA"/>
</dbReference>
<dbReference type="InterPro" id="IPR001434">
    <property type="entry name" value="OmcB-like_DUF11"/>
</dbReference>
<feature type="non-terminal residue" evidence="2">
    <location>
        <position position="1"/>
    </location>
</feature>
<dbReference type="Proteomes" id="UP000295418">
    <property type="component" value="Unassembled WGS sequence"/>
</dbReference>
<dbReference type="InterPro" id="IPR051172">
    <property type="entry name" value="Chlamydia_OmcB"/>
</dbReference>
<protein>
    <submittedName>
        <fullName evidence="2">DUF11 domain-containing protein</fullName>
    </submittedName>
</protein>
<organism evidence="2 3">
    <name type="scientific">Paenibacillus albiflavus</name>
    <dbReference type="NCBI Taxonomy" id="2545760"/>
    <lineage>
        <taxon>Bacteria</taxon>
        <taxon>Bacillati</taxon>
        <taxon>Bacillota</taxon>
        <taxon>Bacilli</taxon>
        <taxon>Bacillales</taxon>
        <taxon>Paenibacillaceae</taxon>
        <taxon>Paenibacillus</taxon>
    </lineage>
</organism>
<evidence type="ECO:0000313" key="2">
    <source>
        <dbReference type="EMBL" id="TCZ67932.1"/>
    </source>
</evidence>
<evidence type="ECO:0000313" key="3">
    <source>
        <dbReference type="Proteomes" id="UP000295418"/>
    </source>
</evidence>
<dbReference type="Gene3D" id="2.60.40.3080">
    <property type="match status" value="1"/>
</dbReference>
<dbReference type="Pfam" id="PF01345">
    <property type="entry name" value="DUF11"/>
    <property type="match status" value="1"/>
</dbReference>
<dbReference type="PANTHER" id="PTHR34819">
    <property type="entry name" value="LARGE CYSTEINE-RICH PERIPLASMIC PROTEIN OMCB"/>
    <property type="match status" value="1"/>
</dbReference>
<dbReference type="RefSeq" id="WP_132420624.1">
    <property type="nucleotide sequence ID" value="NZ_SKFG01000073.1"/>
</dbReference>
<gene>
    <name evidence="2" type="ORF">E0485_24455</name>
</gene>
<comment type="caution">
    <text evidence="2">The sequence shown here is derived from an EMBL/GenBank/DDBJ whole genome shotgun (WGS) entry which is preliminary data.</text>
</comment>
<sequence>VVVLSATQTNIATISHADQFDPNTGNNTSSETVTPQQADLSITNTVNNATPNVGDTITITVTVANNGPNSATGVVVTDLLPAGLTFVSATPSQGTYNSTTGVWAVGTVTKASTASLEL</sequence>